<dbReference type="PANTHER" id="PTHR45715">
    <property type="entry name" value="ATPASE H+-TRANSPORTING V1 SUBUNIT E1A-RELATED"/>
    <property type="match status" value="1"/>
</dbReference>
<evidence type="ECO:0000256" key="1">
    <source>
        <dbReference type="ARBA" id="ARBA00005901"/>
    </source>
</evidence>
<dbReference type="Gene3D" id="3.30.2320.30">
    <property type="entry name" value="ATP synthase, E subunit, C-terminal"/>
    <property type="match status" value="1"/>
</dbReference>
<dbReference type="Gene3D" id="6.10.250.1620">
    <property type="match status" value="1"/>
</dbReference>
<dbReference type="WBParaSite" id="ACRNAN_Path_494.g1863.t1">
    <property type="protein sequence ID" value="ACRNAN_Path_494.g1863.t1"/>
    <property type="gene ID" value="ACRNAN_Path_494.g1863"/>
</dbReference>
<evidence type="ECO:0000313" key="7">
    <source>
        <dbReference type="WBParaSite" id="ACRNAN_Path_494.g1863.t1"/>
    </source>
</evidence>
<accession>A0A914C7J2</accession>
<evidence type="ECO:0000256" key="5">
    <source>
        <dbReference type="ARBA" id="ARBA00071127"/>
    </source>
</evidence>
<dbReference type="GO" id="GO:0033178">
    <property type="term" value="C:proton-transporting two-sector ATPase complex, catalytic domain"/>
    <property type="evidence" value="ECO:0007669"/>
    <property type="project" value="InterPro"/>
</dbReference>
<evidence type="ECO:0000256" key="2">
    <source>
        <dbReference type="ARBA" id="ARBA00022448"/>
    </source>
</evidence>
<protein>
    <recommendedName>
        <fullName evidence="5">V-type proton ATPase subunit E</fullName>
    </recommendedName>
    <alternativeName>
        <fullName evidence="4">V-type proton ATPase subunit e</fullName>
    </alternativeName>
</protein>
<dbReference type="Pfam" id="PF01991">
    <property type="entry name" value="vATP-synt_E"/>
    <property type="match status" value="1"/>
</dbReference>
<dbReference type="InterPro" id="IPR002842">
    <property type="entry name" value="ATPase_V1_Esu"/>
</dbReference>
<keyword evidence="3" id="KW-0406">Ion transport</keyword>
<sequence>MNLFVRIVFIKMAQEMQVIVPSVPHKAVSIYPIVAHIEQECDEKIEEIEVRANEEARKEVNRIVKDQCEKISKHYQNKHKQIDLALKVHHSTTVNKAKLECLRARDTLLKDVLKEARKNLTLIAADNKRYPYILKGLIMQGLLQLLEQEVVLRCKESELELIESILPETLREFEKISELKTDVIVDTKKCLPKDAAGGVELSTRDGRISVMSTLESRLDLISGQIVPQIRTALFGANPNRKFFE</sequence>
<dbReference type="Proteomes" id="UP000887540">
    <property type="component" value="Unplaced"/>
</dbReference>
<dbReference type="GO" id="GO:0046961">
    <property type="term" value="F:proton-transporting ATPase activity, rotational mechanism"/>
    <property type="evidence" value="ECO:0007669"/>
    <property type="project" value="InterPro"/>
</dbReference>
<evidence type="ECO:0000256" key="4">
    <source>
        <dbReference type="ARBA" id="ARBA00071102"/>
    </source>
</evidence>
<keyword evidence="6" id="KW-1185">Reference proteome</keyword>
<dbReference type="FunFam" id="3.30.2320.30:FF:000001">
    <property type="entry name" value="V-type proton atpase subunit e 1"/>
    <property type="match status" value="1"/>
</dbReference>
<reference evidence="7" key="1">
    <citation type="submission" date="2022-11" db="UniProtKB">
        <authorList>
            <consortium name="WormBaseParasite"/>
        </authorList>
    </citation>
    <scope>IDENTIFICATION</scope>
</reference>
<dbReference type="AlphaFoldDB" id="A0A914C7J2"/>
<comment type="similarity">
    <text evidence="1">Belongs to the V-ATPase E subunit family.</text>
</comment>
<keyword evidence="2" id="KW-0813">Transport</keyword>
<dbReference type="HAMAP" id="MF_00311">
    <property type="entry name" value="ATP_synth_E_arch"/>
    <property type="match status" value="1"/>
</dbReference>
<evidence type="ECO:0000256" key="3">
    <source>
        <dbReference type="ARBA" id="ARBA00023065"/>
    </source>
</evidence>
<dbReference type="SUPFAM" id="SSF160527">
    <property type="entry name" value="V-type ATPase subunit E-like"/>
    <property type="match status" value="1"/>
</dbReference>
<proteinExistence type="inferred from homology"/>
<evidence type="ECO:0000313" key="6">
    <source>
        <dbReference type="Proteomes" id="UP000887540"/>
    </source>
</evidence>
<dbReference type="InterPro" id="IPR038495">
    <property type="entry name" value="ATPase_E_C"/>
</dbReference>
<organism evidence="6 7">
    <name type="scientific">Acrobeloides nanus</name>
    <dbReference type="NCBI Taxonomy" id="290746"/>
    <lineage>
        <taxon>Eukaryota</taxon>
        <taxon>Metazoa</taxon>
        <taxon>Ecdysozoa</taxon>
        <taxon>Nematoda</taxon>
        <taxon>Chromadorea</taxon>
        <taxon>Rhabditida</taxon>
        <taxon>Tylenchina</taxon>
        <taxon>Cephalobomorpha</taxon>
        <taxon>Cephaloboidea</taxon>
        <taxon>Cephalobidae</taxon>
        <taxon>Acrobeloides</taxon>
    </lineage>
</organism>
<name>A0A914C7J2_9BILA</name>